<reference evidence="7 8" key="1">
    <citation type="journal article" date="2022" name="Nat. Plants">
        <title>Genomes of leafy and leafless Platanthera orchids illuminate the evolution of mycoheterotrophy.</title>
        <authorList>
            <person name="Li M.H."/>
            <person name="Liu K.W."/>
            <person name="Li Z."/>
            <person name="Lu H.C."/>
            <person name="Ye Q.L."/>
            <person name="Zhang D."/>
            <person name="Wang J.Y."/>
            <person name="Li Y.F."/>
            <person name="Zhong Z.M."/>
            <person name="Liu X."/>
            <person name="Yu X."/>
            <person name="Liu D.K."/>
            <person name="Tu X.D."/>
            <person name="Liu B."/>
            <person name="Hao Y."/>
            <person name="Liao X.Y."/>
            <person name="Jiang Y.T."/>
            <person name="Sun W.H."/>
            <person name="Chen J."/>
            <person name="Chen Y.Q."/>
            <person name="Ai Y."/>
            <person name="Zhai J.W."/>
            <person name="Wu S.S."/>
            <person name="Zhou Z."/>
            <person name="Hsiao Y.Y."/>
            <person name="Wu W.L."/>
            <person name="Chen Y.Y."/>
            <person name="Lin Y.F."/>
            <person name="Hsu J.L."/>
            <person name="Li C.Y."/>
            <person name="Wang Z.W."/>
            <person name="Zhao X."/>
            <person name="Zhong W.Y."/>
            <person name="Ma X.K."/>
            <person name="Ma L."/>
            <person name="Huang J."/>
            <person name="Chen G.Z."/>
            <person name="Huang M.Z."/>
            <person name="Huang L."/>
            <person name="Peng D.H."/>
            <person name="Luo Y.B."/>
            <person name="Zou S.Q."/>
            <person name="Chen S.P."/>
            <person name="Lan S."/>
            <person name="Tsai W.C."/>
            <person name="Van de Peer Y."/>
            <person name="Liu Z.J."/>
        </authorList>
    </citation>
    <scope>NUCLEOTIDE SEQUENCE [LARGE SCALE GENOMIC DNA]</scope>
    <source>
        <strain evidence="7">Lor287</strain>
    </source>
</reference>
<keyword evidence="5 6" id="KW-0472">Membrane</keyword>
<dbReference type="AlphaFoldDB" id="A0AAP0BAT6"/>
<keyword evidence="8" id="KW-1185">Reference proteome</keyword>
<accession>A0AAP0BAT6</accession>
<evidence type="ECO:0000256" key="3">
    <source>
        <dbReference type="ARBA" id="ARBA00022692"/>
    </source>
</evidence>
<dbReference type="Proteomes" id="UP001418222">
    <property type="component" value="Unassembled WGS sequence"/>
</dbReference>
<evidence type="ECO:0000256" key="1">
    <source>
        <dbReference type="ARBA" id="ARBA00004141"/>
    </source>
</evidence>
<evidence type="ECO:0000256" key="4">
    <source>
        <dbReference type="ARBA" id="ARBA00022989"/>
    </source>
</evidence>
<dbReference type="SUPFAM" id="SSF81338">
    <property type="entry name" value="Aquaporin-like"/>
    <property type="match status" value="1"/>
</dbReference>
<evidence type="ECO:0000256" key="6">
    <source>
        <dbReference type="SAM" id="Phobius"/>
    </source>
</evidence>
<gene>
    <name evidence="7" type="primary">NIP3-1</name>
    <name evidence="7" type="ORF">KSP39_PZI015985</name>
</gene>
<feature type="transmembrane region" description="Helical" evidence="6">
    <location>
        <begin position="20"/>
        <end position="40"/>
    </location>
</feature>
<organism evidence="7 8">
    <name type="scientific">Platanthera zijinensis</name>
    <dbReference type="NCBI Taxonomy" id="2320716"/>
    <lineage>
        <taxon>Eukaryota</taxon>
        <taxon>Viridiplantae</taxon>
        <taxon>Streptophyta</taxon>
        <taxon>Embryophyta</taxon>
        <taxon>Tracheophyta</taxon>
        <taxon>Spermatophyta</taxon>
        <taxon>Magnoliopsida</taxon>
        <taxon>Liliopsida</taxon>
        <taxon>Asparagales</taxon>
        <taxon>Orchidaceae</taxon>
        <taxon>Orchidoideae</taxon>
        <taxon>Orchideae</taxon>
        <taxon>Orchidinae</taxon>
        <taxon>Platanthera</taxon>
    </lineage>
</organism>
<keyword evidence="4 6" id="KW-1133">Transmembrane helix</keyword>
<dbReference type="Gene3D" id="1.20.1080.10">
    <property type="entry name" value="Glycerol uptake facilitator protein"/>
    <property type="match status" value="1"/>
</dbReference>
<evidence type="ECO:0000256" key="5">
    <source>
        <dbReference type="ARBA" id="ARBA00023136"/>
    </source>
</evidence>
<name>A0AAP0BAT6_9ASPA</name>
<keyword evidence="2" id="KW-0813">Transport</keyword>
<dbReference type="InterPro" id="IPR034294">
    <property type="entry name" value="Aquaporin_transptr"/>
</dbReference>
<dbReference type="EMBL" id="JBBWWQ010000013">
    <property type="protein sequence ID" value="KAK8933731.1"/>
    <property type="molecule type" value="Genomic_DNA"/>
</dbReference>
<dbReference type="InterPro" id="IPR023271">
    <property type="entry name" value="Aquaporin-like"/>
</dbReference>
<evidence type="ECO:0000313" key="8">
    <source>
        <dbReference type="Proteomes" id="UP001418222"/>
    </source>
</evidence>
<protein>
    <submittedName>
        <fullName evidence="7">Aquaporin NIP3-1</fullName>
    </submittedName>
</protein>
<comment type="subcellular location">
    <subcellularLocation>
        <location evidence="1">Membrane</location>
        <topology evidence="1">Multi-pass membrane protein</topology>
    </subcellularLocation>
</comment>
<dbReference type="PANTHER" id="PTHR45724:SF13">
    <property type="entry name" value="AQUAPORIN NIP1-1-RELATED"/>
    <property type="match status" value="1"/>
</dbReference>
<dbReference type="PANTHER" id="PTHR45724">
    <property type="entry name" value="AQUAPORIN NIP2-1"/>
    <property type="match status" value="1"/>
</dbReference>
<sequence length="247" mass="26933">MNPARSLGPAITAGNFSKIWIYMISPVVGTVIGSSLYNFFKIPKIHENKEMPTMRAANPEEDVDVVGVRADRAVWAVRPCCLGGLTVRTDDAVWQSGVLRPVVVLKGNRAVSCGVRRLQRLAHRIEPPAVCADWLVAVRQLVAACASYCWGAAVECWRTGALLAKLGPCVWRFADLVTRDKSRVLLSAVSAIDRAVCLLVVDIVSWFGVRGIRRVLLADRAMYAWVVDLCVRGGVVSACCVRSVAVK</sequence>
<comment type="caution">
    <text evidence="7">The sequence shown here is derived from an EMBL/GenBank/DDBJ whole genome shotgun (WGS) entry which is preliminary data.</text>
</comment>
<evidence type="ECO:0000256" key="2">
    <source>
        <dbReference type="ARBA" id="ARBA00022448"/>
    </source>
</evidence>
<dbReference type="Pfam" id="PF00230">
    <property type="entry name" value="MIP"/>
    <property type="match status" value="1"/>
</dbReference>
<keyword evidence="3 6" id="KW-0812">Transmembrane</keyword>
<evidence type="ECO:0000313" key="7">
    <source>
        <dbReference type="EMBL" id="KAK8933731.1"/>
    </source>
</evidence>
<dbReference type="GO" id="GO:0015267">
    <property type="term" value="F:channel activity"/>
    <property type="evidence" value="ECO:0007669"/>
    <property type="project" value="InterPro"/>
</dbReference>
<dbReference type="InterPro" id="IPR000425">
    <property type="entry name" value="MIP"/>
</dbReference>
<proteinExistence type="predicted"/>
<dbReference type="GO" id="GO:0016020">
    <property type="term" value="C:membrane"/>
    <property type="evidence" value="ECO:0007669"/>
    <property type="project" value="UniProtKB-SubCell"/>
</dbReference>